<dbReference type="RefSeq" id="WP_079215680.1">
    <property type="nucleotide sequence ID" value="NZ_CP018845.1"/>
</dbReference>
<dbReference type="NCBIfam" id="TIGR02964">
    <property type="entry name" value="xanthine_xdhC"/>
    <property type="match status" value="1"/>
</dbReference>
<sequence>MTTWLAALRELQNAAVPAVLVTVAEIQGSTPREAGARMVYTADKQYDTIGGGHLEWRAAQIARGMLEAAGKEPGQQQGQLPAQRRLERIALGPSLGQCCGGVVFLTFERIDQAAVQTWKELESHWRSGTDIWRALPLDNAEPVQLYETDGEACDLNGPDNGLHATLFRDVRKTYVTRDAYGRRWLLDLCRAHQPQVVLFGAGHVGAAIVKVLSNLPCRVLWVDEREDMFPEQLPPQITVEATDVPNAAVDMAEPGAYYLVMTHSHALDQQLTERILKRDAAHGDVGWFGLIGSYTKRKQFEHRLTDRGYTQEQLNRMTCPIGIPGIYGKEPASIAIAVVAQLMQLWELRFTQPARNKFPPALATHLLDGRG</sequence>
<dbReference type="InterPro" id="IPR014308">
    <property type="entry name" value="Xanthine_DH_XdhC"/>
</dbReference>
<gene>
    <name evidence="4" type="primary">xdhC</name>
    <name evidence="4" type="ORF">CEJ42_04765</name>
    <name evidence="3" type="ORF">HNO84_06485</name>
</gene>
<dbReference type="InterPro" id="IPR003777">
    <property type="entry name" value="XdhC_CoxI"/>
</dbReference>
<dbReference type="OrthoDB" id="61481at2"/>
<evidence type="ECO:0000313" key="6">
    <source>
        <dbReference type="Proteomes" id="UP000536746"/>
    </source>
</evidence>
<comment type="caution">
    <text evidence="4">The sequence shown here is derived from an EMBL/GenBank/DDBJ whole genome shotgun (WGS) entry which is preliminary data.</text>
</comment>
<evidence type="ECO:0000259" key="2">
    <source>
        <dbReference type="Pfam" id="PF13478"/>
    </source>
</evidence>
<evidence type="ECO:0000259" key="1">
    <source>
        <dbReference type="Pfam" id="PF02625"/>
    </source>
</evidence>
<dbReference type="Pfam" id="PF13478">
    <property type="entry name" value="XdhC_C"/>
    <property type="match status" value="1"/>
</dbReference>
<name>A0A246WWA9_9BURK</name>
<evidence type="ECO:0000313" key="3">
    <source>
        <dbReference type="EMBL" id="NUU01236.1"/>
    </source>
</evidence>
<dbReference type="PANTHER" id="PTHR30388">
    <property type="entry name" value="ALDEHYDE OXIDOREDUCTASE MOLYBDENUM COFACTOR ASSEMBLY PROTEIN"/>
    <property type="match status" value="1"/>
</dbReference>
<dbReference type="InterPro" id="IPR052698">
    <property type="entry name" value="MoCofactor_Util/Proc"/>
</dbReference>
<dbReference type="Proteomes" id="UP000197596">
    <property type="component" value="Unassembled WGS sequence"/>
</dbReference>
<dbReference type="Gene3D" id="3.40.50.720">
    <property type="entry name" value="NAD(P)-binding Rossmann-like Domain"/>
    <property type="match status" value="1"/>
</dbReference>
<accession>A0A246WWA9</accession>
<feature type="domain" description="XdhC- CoxI" evidence="1">
    <location>
        <begin position="12"/>
        <end position="70"/>
    </location>
</feature>
<proteinExistence type="predicted"/>
<reference evidence="4 5" key="1">
    <citation type="submission" date="2017-06" db="EMBL/GenBank/DDBJ databases">
        <title>Herbaspirillum phytohormonus sp. nov., isolated from the root nodule of Robinia pseudoacacia in lead-zinc mine.</title>
        <authorList>
            <person name="Fan M."/>
            <person name="Lin Y."/>
        </authorList>
    </citation>
    <scope>NUCLEOTIDE SEQUENCE [LARGE SCALE GENOMIC DNA]</scope>
    <source>
        <strain evidence="4 5">HZ10</strain>
    </source>
</reference>
<dbReference type="EMBL" id="NJGU01000001">
    <property type="protein sequence ID" value="OWY31355.1"/>
    <property type="molecule type" value="Genomic_DNA"/>
</dbReference>
<evidence type="ECO:0000313" key="5">
    <source>
        <dbReference type="Proteomes" id="UP000197596"/>
    </source>
</evidence>
<organism evidence="4 5">
    <name type="scientific">Herbaspirillum robiniae</name>
    <dbReference type="NCBI Taxonomy" id="2014887"/>
    <lineage>
        <taxon>Bacteria</taxon>
        <taxon>Pseudomonadati</taxon>
        <taxon>Pseudomonadota</taxon>
        <taxon>Betaproteobacteria</taxon>
        <taxon>Burkholderiales</taxon>
        <taxon>Oxalobacteraceae</taxon>
        <taxon>Herbaspirillum</taxon>
    </lineage>
</organism>
<keyword evidence="6" id="KW-1185">Reference proteome</keyword>
<dbReference type="Proteomes" id="UP000536746">
    <property type="component" value="Unassembled WGS sequence"/>
</dbReference>
<dbReference type="AlphaFoldDB" id="A0A246WWA9"/>
<dbReference type="InterPro" id="IPR027051">
    <property type="entry name" value="XdhC_Rossmann_dom"/>
</dbReference>
<feature type="domain" description="XdhC Rossmann" evidence="2">
    <location>
        <begin position="196"/>
        <end position="342"/>
    </location>
</feature>
<dbReference type="EMBL" id="JABFMT010000004">
    <property type="protein sequence ID" value="NUU01236.1"/>
    <property type="molecule type" value="Genomic_DNA"/>
</dbReference>
<evidence type="ECO:0000313" key="4">
    <source>
        <dbReference type="EMBL" id="OWY31355.1"/>
    </source>
</evidence>
<dbReference type="PANTHER" id="PTHR30388:SF6">
    <property type="entry name" value="XANTHINE DEHYDROGENASE SUBUNIT A-RELATED"/>
    <property type="match status" value="1"/>
</dbReference>
<protein>
    <submittedName>
        <fullName evidence="4">Xanthine dehydrogenase accessory protein XdhC</fullName>
    </submittedName>
</protein>
<reference evidence="3 6" key="2">
    <citation type="journal article" date="2020" name="Front. Plant Sci.">
        <title>Isolation of Rhizosphere Bacteria That Improve Quality and Water Stress Tolerance in Greenhouse Ornamentals.</title>
        <authorList>
            <person name="Nordstedt N.P."/>
            <person name="Jones M.L."/>
        </authorList>
    </citation>
    <scope>NUCLEOTIDE SEQUENCE [LARGE SCALE GENOMIC DNA]</scope>
    <source>
        <strain evidence="3 6">C6C2</strain>
    </source>
</reference>
<dbReference type="Pfam" id="PF02625">
    <property type="entry name" value="XdhC_CoxI"/>
    <property type="match status" value="1"/>
</dbReference>